<evidence type="ECO:0000256" key="10">
    <source>
        <dbReference type="ARBA" id="ARBA00023180"/>
    </source>
</evidence>
<keyword evidence="5" id="KW-0547">Nucleotide-binding</keyword>
<dbReference type="InterPro" id="IPR000742">
    <property type="entry name" value="EGF"/>
</dbReference>
<keyword evidence="21" id="KW-1185">Reference proteome</keyword>
<evidence type="ECO:0000313" key="21">
    <source>
        <dbReference type="Proteomes" id="UP000001357"/>
    </source>
</evidence>
<dbReference type="eggNOG" id="KOG1023">
    <property type="taxonomic scope" value="Eukaryota"/>
</dbReference>
<feature type="disulfide bond" evidence="13">
    <location>
        <begin position="1158"/>
        <end position="1167"/>
    </location>
</feature>
<keyword evidence="12 15" id="KW-0141">cGMP biosynthesis</keyword>
<evidence type="ECO:0000256" key="6">
    <source>
        <dbReference type="ARBA" id="ARBA00022989"/>
    </source>
</evidence>
<keyword evidence="7" id="KW-0342">GTP-binding</keyword>
<dbReference type="CDD" id="cd07302">
    <property type="entry name" value="CHD"/>
    <property type="match status" value="1"/>
</dbReference>
<dbReference type="Gene3D" id="3.30.70.1230">
    <property type="entry name" value="Nucleotide cyclase"/>
    <property type="match status" value="1"/>
</dbReference>
<dbReference type="EC" id="4.6.1.2" evidence="2 15"/>
<dbReference type="PROSITE" id="PS01186">
    <property type="entry name" value="EGF_2"/>
    <property type="match status" value="1"/>
</dbReference>
<dbReference type="Gene3D" id="2.10.25.10">
    <property type="entry name" value="Laminin"/>
    <property type="match status" value="2"/>
</dbReference>
<evidence type="ECO:0000256" key="7">
    <source>
        <dbReference type="ARBA" id="ARBA00023134"/>
    </source>
</evidence>
<dbReference type="eggNOG" id="KOG1225">
    <property type="taxonomic scope" value="Eukaryota"/>
</dbReference>
<dbReference type="EMBL" id="CH991564">
    <property type="protein sequence ID" value="EDQ86612.1"/>
    <property type="molecule type" value="Genomic_DNA"/>
</dbReference>
<evidence type="ECO:0000259" key="18">
    <source>
        <dbReference type="PROSITE" id="PS50026"/>
    </source>
</evidence>
<feature type="disulfide bond" evidence="13">
    <location>
        <begin position="1224"/>
        <end position="1233"/>
    </location>
</feature>
<dbReference type="GO" id="GO:0005886">
    <property type="term" value="C:plasma membrane"/>
    <property type="evidence" value="ECO:0000318"/>
    <property type="project" value="GO_Central"/>
</dbReference>
<dbReference type="SMART" id="SM00044">
    <property type="entry name" value="CYCc"/>
    <property type="match status" value="1"/>
</dbReference>
<dbReference type="Pfam" id="PF07714">
    <property type="entry name" value="PK_Tyr_Ser-Thr"/>
    <property type="match status" value="1"/>
</dbReference>
<keyword evidence="6" id="KW-1133">Transmembrane helix</keyword>
<dbReference type="InterPro" id="IPR050401">
    <property type="entry name" value="Cyclic_nucleotide_synthase"/>
</dbReference>
<dbReference type="PROSITE" id="PS51257">
    <property type="entry name" value="PROKAR_LIPOPROTEIN"/>
    <property type="match status" value="1"/>
</dbReference>
<name>A9V6V9_MONBE</name>
<dbReference type="GO" id="GO:0005524">
    <property type="term" value="F:ATP binding"/>
    <property type="evidence" value="ECO:0007669"/>
    <property type="project" value="InterPro"/>
</dbReference>
<evidence type="ECO:0000256" key="13">
    <source>
        <dbReference type="PROSITE-ProRule" id="PRU00076"/>
    </source>
</evidence>
<dbReference type="Gene3D" id="3.40.50.2300">
    <property type="match status" value="1"/>
</dbReference>
<evidence type="ECO:0000256" key="16">
    <source>
        <dbReference type="SAM" id="SignalP"/>
    </source>
</evidence>
<dbReference type="InterPro" id="IPR001828">
    <property type="entry name" value="ANF_lig-bd_rcpt"/>
</dbReference>
<feature type="disulfide bond" evidence="13">
    <location>
        <begin position="1205"/>
        <end position="1222"/>
    </location>
</feature>
<dbReference type="InterPro" id="IPR029787">
    <property type="entry name" value="Nucleotide_cyclase"/>
</dbReference>
<feature type="chain" id="PRO_5002745199" description="Guanylate cyclase" evidence="16">
    <location>
        <begin position="29"/>
        <end position="1919"/>
    </location>
</feature>
<feature type="domain" description="Protein kinase" evidence="17">
    <location>
        <begin position="1335"/>
        <end position="1639"/>
    </location>
</feature>
<dbReference type="GO" id="GO:0007168">
    <property type="term" value="P:receptor guanylyl cyclase signaling pathway"/>
    <property type="evidence" value="ECO:0000318"/>
    <property type="project" value="GO_Central"/>
</dbReference>
<dbReference type="Proteomes" id="UP000001357">
    <property type="component" value="Unassembled WGS sequence"/>
</dbReference>
<evidence type="ECO:0000256" key="2">
    <source>
        <dbReference type="ARBA" id="ARBA00012202"/>
    </source>
</evidence>
<keyword evidence="3" id="KW-0812">Transmembrane</keyword>
<dbReference type="InterPro" id="IPR018297">
    <property type="entry name" value="A/G_cyclase_CS"/>
</dbReference>
<feature type="domain" description="EGF-like" evidence="18">
    <location>
        <begin position="1132"/>
        <end position="1168"/>
    </location>
</feature>
<keyword evidence="9" id="KW-0675">Receptor</keyword>
<feature type="domain" description="EGF-like" evidence="18">
    <location>
        <begin position="1197"/>
        <end position="1234"/>
    </location>
</feature>
<dbReference type="InterPro" id="IPR001054">
    <property type="entry name" value="A/G_cyclase"/>
</dbReference>
<evidence type="ECO:0000256" key="12">
    <source>
        <dbReference type="ARBA" id="ARBA00023293"/>
    </source>
</evidence>
<dbReference type="InterPro" id="IPR000719">
    <property type="entry name" value="Prot_kinase_dom"/>
</dbReference>
<dbReference type="InParanoid" id="A9V6V9"/>
<keyword evidence="13" id="KW-1015">Disulfide bond</keyword>
<dbReference type="KEGG" id="mbr:MONBRDRAFT_27986"/>
<keyword evidence="4 16" id="KW-0732">Signal</keyword>
<dbReference type="GO" id="GO:0004672">
    <property type="term" value="F:protein kinase activity"/>
    <property type="evidence" value="ECO:0007669"/>
    <property type="project" value="InterPro"/>
</dbReference>
<dbReference type="SUPFAM" id="SSF55073">
    <property type="entry name" value="Nucleotide cyclase"/>
    <property type="match status" value="1"/>
</dbReference>
<dbReference type="RefSeq" id="XP_001748448.1">
    <property type="nucleotide sequence ID" value="XM_001748396.1"/>
</dbReference>
<dbReference type="GeneID" id="5893840"/>
<evidence type="ECO:0000256" key="1">
    <source>
        <dbReference type="ARBA" id="ARBA00004479"/>
    </source>
</evidence>
<dbReference type="PROSITE" id="PS50125">
    <property type="entry name" value="GUANYLATE_CYCLASE_2"/>
    <property type="match status" value="1"/>
</dbReference>
<dbReference type="STRING" id="81824.A9V6V9"/>
<comment type="catalytic activity">
    <reaction evidence="15">
        <text>GTP = 3',5'-cyclic GMP + diphosphate</text>
        <dbReference type="Rhea" id="RHEA:13665"/>
        <dbReference type="ChEBI" id="CHEBI:33019"/>
        <dbReference type="ChEBI" id="CHEBI:37565"/>
        <dbReference type="ChEBI" id="CHEBI:57746"/>
        <dbReference type="EC" id="4.6.1.2"/>
    </reaction>
</comment>
<dbReference type="GO" id="GO:0006182">
    <property type="term" value="P:cGMP biosynthetic process"/>
    <property type="evidence" value="ECO:0000318"/>
    <property type="project" value="GO_Central"/>
</dbReference>
<comment type="similarity">
    <text evidence="14">Belongs to the adenylyl cyclase class-4/guanylyl cyclase family.</text>
</comment>
<dbReference type="SUPFAM" id="SSF56112">
    <property type="entry name" value="Protein kinase-like (PK-like)"/>
    <property type="match status" value="1"/>
</dbReference>
<evidence type="ECO:0000259" key="17">
    <source>
        <dbReference type="PROSITE" id="PS50011"/>
    </source>
</evidence>
<dbReference type="PROSITE" id="PS00452">
    <property type="entry name" value="GUANYLATE_CYCLASE_1"/>
    <property type="match status" value="1"/>
</dbReference>
<gene>
    <name evidence="20" type="ORF">MONBRDRAFT_27986</name>
</gene>
<keyword evidence="8" id="KW-0472">Membrane</keyword>
<evidence type="ECO:0000256" key="15">
    <source>
        <dbReference type="RuleBase" id="RU003431"/>
    </source>
</evidence>
<dbReference type="PROSITE" id="PS50011">
    <property type="entry name" value="PROTEIN_KINASE_DOM"/>
    <property type="match status" value="1"/>
</dbReference>
<evidence type="ECO:0000256" key="5">
    <source>
        <dbReference type="ARBA" id="ARBA00022741"/>
    </source>
</evidence>
<sequence>MATHQRRPCPWLLVWALALSCTLPIIDGLRLRFDPTHSPPSEAEALADPERYRAYNRAVLSRNLKPLRVRIEDDSGNLVTTGPDSELVLQFTSAAYYPTYGPLPDEVAAVANLTALGKERLFKRVTGAQHTFDLVEHSSMIDSAVSIQARAGIAELYSWASVPTVYVSNETTNFPFVAGAPVLLNGVCCKNIWEVVPSNLLKASAIQSNPYHVFPRAEFLALASPMPARVLTDEVLPDIEVRVMTYDYVNRDALDQPRPMPLLHGPDVDMLDIQLTIAYEHKVFAATSPNASSINVEGMDISPLFYSAFDLYGDGVAQTARDDWAVRQRVSLLPSGHYGVIFRGIHFKQLAATGIRLNITMSHIGGRDFFNDINRGFSRAAAFTRAGLGMYELQNLTSKQLWNERDPHPLTPKWDYLAIQDLHPKIYQGYETNLVRLSHAVAPNGFACTNLTEPRRQAWCQQSALTVDPAMAAGPGVLITSPILVEGRSLDHLSITWARQATDPPEVQTQELFDDLLVQAYDADGKQIVAGPHASLVVDVAAYELNSDNVSDIKGSAAICNAWESFALPLANGEARFPYGICGLYPWVALRFAVTAGNITSAVWTQPFTVNGLLPVAVMLPEADTASPYELPYRAYKMLMEQQIVGVAGNGPDPQELGPYYPNWRYVPIYIDSRGEPFEVIQRLDKLHQQHHFRYAIGPFRDEIGTSFAEWVSHNIRSQFALSIRSNLQALGDAQRFPNIWRMAFADEMYWVTLVESMVNRKWSLVTLVQSVSAPFPNDFLDLLRLNGIQILLNVQINSEDSSAELLSQLETIHHAAGRVILANLDANDATRVFTQAVMSNVTAQAGYQWVGTETTFRALDLLQVPDAATAFEGACFLTAMYGLGPAANSRQVGAVSDWQLRRNLGGLDPFWVRDEDFRLEEANMWQFGEAMLANDVFFFVGFAHAAMLNNGLTGTTEFVNGLHSYVEDLALYSGSDVNFNVNCDRIGFVGVWAQPKASFRVDDNASSEFVPWDIRGAVEKADVDEPLIELDFIDPRTLVTAPSLSYAASVTQTTARVRTKARLSKSEVVFYREIVVPVTHTCAGGCGGGLRNASVSAYIYEHGTCVAPERCECIMRADEPEKPAFFGTTCASALCDHSCRNGICLYDAVQGETACNCEAGWGGDDCSVAQCAQFGCVQAQGDCELPDVCVCREGFFGADCGEACLCGHGECHDGNRGTGTCTCEAGYFGVDCARACTCVHGMCNDGASGNGMCASCSSGWMGENCDLQVAAVAVPILLGAGSLCIGLLLLGRWYVRMAKHRALLDDMDWVVPWDDVQTSETRDNESSSQRHKSVQFQSALSLGTQGSRQLALSDRVARYRGALVQLEPIYCKSMEVNMGLRRDIRALREAHHPNLMSFVGMCVQAPHTALLFEYCQKGSLEDMLAHEDVRLDETFKFSMLKDIAAGLRYLHQSELRYHGKLCSRNCYIDNRWTVKLSGFGMQQALAHQNAVCPENNMLDFPSLRWTAPELLIPGLTRLNDLLYGSQAGDIFSFGVLMSEVWTREQPYDDSTLSGQEIIAQLGGFSAQSRIGTAVIKQAWAVKDGMSGESRTDELRPTIYAGTPQPLGALMRRCWAQNAEERPALKDVMRDLAVIHPVKGSMVDNLVRMLEKYSQDLEGIVSERTAELAQEKEKVETLVHRMLPKAIVEKLKDGQGVKAESFDEVTIFFSGTPLDGYRDGMRLDIVGFTRICSMSTPLQVVDMLNDLYTCFDAIIDEYDVYKVETIGDAYMVVSGLPTRNGKKHAGEIASMALHMLSEIVNFRIRHLPLERLQLRVGLHSGPVVAGVVGTKMPRYCLFGDTVNIASRMESGGFALRVHLSDTTAQLLKELGGYDLELRGQREVKGRGQMCTYWLNGKQGFNRPLPSADMRVSASQHEFK</sequence>
<protein>
    <recommendedName>
        <fullName evidence="2 15">Guanylate cyclase</fullName>
        <ecNumber evidence="2 15">4.6.1.2</ecNumber>
    </recommendedName>
</protein>
<dbReference type="Pfam" id="PF01094">
    <property type="entry name" value="ANF_receptor"/>
    <property type="match status" value="1"/>
</dbReference>
<evidence type="ECO:0000256" key="14">
    <source>
        <dbReference type="RuleBase" id="RU000405"/>
    </source>
</evidence>
<dbReference type="InterPro" id="IPR028082">
    <property type="entry name" value="Peripla_BP_I"/>
</dbReference>
<dbReference type="GO" id="GO:0005525">
    <property type="term" value="F:GTP binding"/>
    <property type="evidence" value="ECO:0007669"/>
    <property type="project" value="UniProtKB-KW"/>
</dbReference>
<dbReference type="FunFam" id="3.30.70.1230:FF:000004">
    <property type="entry name" value="Guanylate cyclase"/>
    <property type="match status" value="1"/>
</dbReference>
<evidence type="ECO:0000259" key="19">
    <source>
        <dbReference type="PROSITE" id="PS50125"/>
    </source>
</evidence>
<keyword evidence="10" id="KW-0325">Glycoprotein</keyword>
<evidence type="ECO:0000256" key="9">
    <source>
        <dbReference type="ARBA" id="ARBA00023170"/>
    </source>
</evidence>
<evidence type="ECO:0000256" key="8">
    <source>
        <dbReference type="ARBA" id="ARBA00023136"/>
    </source>
</evidence>
<feature type="signal peptide" evidence="16">
    <location>
        <begin position="1"/>
        <end position="28"/>
    </location>
</feature>
<dbReference type="SMART" id="SM00181">
    <property type="entry name" value="EGF"/>
    <property type="match status" value="4"/>
</dbReference>
<dbReference type="SUPFAM" id="SSF53822">
    <property type="entry name" value="Periplasmic binding protein-like I"/>
    <property type="match status" value="1"/>
</dbReference>
<reference evidence="20 21" key="1">
    <citation type="journal article" date="2008" name="Nature">
        <title>The genome of the choanoflagellate Monosiga brevicollis and the origin of metazoans.</title>
        <authorList>
            <consortium name="JGI Sequencing"/>
            <person name="King N."/>
            <person name="Westbrook M.J."/>
            <person name="Young S.L."/>
            <person name="Kuo A."/>
            <person name="Abedin M."/>
            <person name="Chapman J."/>
            <person name="Fairclough S."/>
            <person name="Hellsten U."/>
            <person name="Isogai Y."/>
            <person name="Letunic I."/>
            <person name="Marr M."/>
            <person name="Pincus D."/>
            <person name="Putnam N."/>
            <person name="Rokas A."/>
            <person name="Wright K.J."/>
            <person name="Zuzow R."/>
            <person name="Dirks W."/>
            <person name="Good M."/>
            <person name="Goodstein D."/>
            <person name="Lemons D."/>
            <person name="Li W."/>
            <person name="Lyons J.B."/>
            <person name="Morris A."/>
            <person name="Nichols S."/>
            <person name="Richter D.J."/>
            <person name="Salamov A."/>
            <person name="Bork P."/>
            <person name="Lim W.A."/>
            <person name="Manning G."/>
            <person name="Miller W.T."/>
            <person name="McGinnis W."/>
            <person name="Shapiro H."/>
            <person name="Tjian R."/>
            <person name="Grigoriev I.V."/>
            <person name="Rokhsar D."/>
        </authorList>
    </citation>
    <scope>NUCLEOTIDE SEQUENCE [LARGE SCALE GENOMIC DNA]</scope>
    <source>
        <strain evidence="21">MX1 / ATCC 50154</strain>
    </source>
</reference>
<dbReference type="GO" id="GO:0001653">
    <property type="term" value="F:peptide receptor activity"/>
    <property type="evidence" value="ECO:0000318"/>
    <property type="project" value="GO_Central"/>
</dbReference>
<accession>A9V6V9</accession>
<evidence type="ECO:0000256" key="11">
    <source>
        <dbReference type="ARBA" id="ARBA00023239"/>
    </source>
</evidence>
<dbReference type="GO" id="GO:0004383">
    <property type="term" value="F:guanylate cyclase activity"/>
    <property type="evidence" value="ECO:0000318"/>
    <property type="project" value="GO_Central"/>
</dbReference>
<feature type="domain" description="Guanylate cyclase" evidence="19">
    <location>
        <begin position="1724"/>
        <end position="1849"/>
    </location>
</feature>
<evidence type="ECO:0000313" key="20">
    <source>
        <dbReference type="EMBL" id="EDQ86612.1"/>
    </source>
</evidence>
<keyword evidence="11 14" id="KW-0456">Lyase</keyword>
<evidence type="ECO:0000256" key="4">
    <source>
        <dbReference type="ARBA" id="ARBA00022729"/>
    </source>
</evidence>
<dbReference type="GO" id="GO:0035556">
    <property type="term" value="P:intracellular signal transduction"/>
    <property type="evidence" value="ECO:0007669"/>
    <property type="project" value="InterPro"/>
</dbReference>
<dbReference type="PROSITE" id="PS00022">
    <property type="entry name" value="EGF_1"/>
    <property type="match status" value="2"/>
</dbReference>
<dbReference type="PANTHER" id="PTHR11920">
    <property type="entry name" value="GUANYLYL CYCLASE"/>
    <property type="match status" value="1"/>
</dbReference>
<organism evidence="20 21">
    <name type="scientific">Monosiga brevicollis</name>
    <name type="common">Choanoflagellate</name>
    <dbReference type="NCBI Taxonomy" id="81824"/>
    <lineage>
        <taxon>Eukaryota</taxon>
        <taxon>Choanoflagellata</taxon>
        <taxon>Craspedida</taxon>
        <taxon>Salpingoecidae</taxon>
        <taxon>Monosiga</taxon>
    </lineage>
</organism>
<dbReference type="PANTHER" id="PTHR11920:SF335">
    <property type="entry name" value="GUANYLATE CYCLASE"/>
    <property type="match status" value="1"/>
</dbReference>
<comment type="caution">
    <text evidence="13">Lacks conserved residue(s) required for the propagation of feature annotation.</text>
</comment>
<dbReference type="Pfam" id="PF00211">
    <property type="entry name" value="Guanylate_cyc"/>
    <property type="match status" value="1"/>
</dbReference>
<dbReference type="InterPro" id="IPR001245">
    <property type="entry name" value="Ser-Thr/Tyr_kinase_cat_dom"/>
</dbReference>
<dbReference type="PROSITE" id="PS50026">
    <property type="entry name" value="EGF_3"/>
    <property type="match status" value="2"/>
</dbReference>
<dbReference type="Gene3D" id="1.10.510.10">
    <property type="entry name" value="Transferase(Phosphotransferase) domain 1"/>
    <property type="match status" value="1"/>
</dbReference>
<keyword evidence="13" id="KW-0245">EGF-like domain</keyword>
<dbReference type="OMA" id="DECECIL"/>
<comment type="subcellular location">
    <subcellularLocation>
        <location evidence="1">Membrane</location>
        <topology evidence="1">Single-pass type I membrane protein</topology>
    </subcellularLocation>
</comment>
<evidence type="ECO:0000256" key="3">
    <source>
        <dbReference type="ARBA" id="ARBA00022692"/>
    </source>
</evidence>
<dbReference type="InterPro" id="IPR011009">
    <property type="entry name" value="Kinase-like_dom_sf"/>
</dbReference>
<proteinExistence type="inferred from homology"/>